<feature type="binding site" evidence="8">
    <location>
        <position position="118"/>
    </location>
    <ligand>
        <name>Zn(2+)</name>
        <dbReference type="ChEBI" id="CHEBI:29105"/>
    </ligand>
</feature>
<gene>
    <name evidence="10" type="primary">manA</name>
    <name evidence="10" type="ORF">E3T55_08440</name>
</gene>
<dbReference type="GO" id="GO:0008270">
    <property type="term" value="F:zinc ion binding"/>
    <property type="evidence" value="ECO:0007669"/>
    <property type="project" value="InterPro"/>
</dbReference>
<dbReference type="InterPro" id="IPR016305">
    <property type="entry name" value="Mannose-6-P_Isomerase"/>
</dbReference>
<dbReference type="PANTHER" id="PTHR10309:SF0">
    <property type="entry name" value="MANNOSE-6-PHOSPHATE ISOMERASE"/>
    <property type="match status" value="1"/>
</dbReference>
<dbReference type="SUPFAM" id="SSF51182">
    <property type="entry name" value="RmlC-like cupins"/>
    <property type="match status" value="1"/>
</dbReference>
<proteinExistence type="inferred from homology"/>
<dbReference type="NCBIfam" id="TIGR00218">
    <property type="entry name" value="manA"/>
    <property type="match status" value="1"/>
</dbReference>
<dbReference type="PIRSF" id="PIRSF001480">
    <property type="entry name" value="Mannose-6-phosphate_isomerase"/>
    <property type="match status" value="1"/>
</dbReference>
<evidence type="ECO:0000256" key="8">
    <source>
        <dbReference type="PIRSR" id="PIRSR001480-2"/>
    </source>
</evidence>
<dbReference type="EMBL" id="SOHE01000040">
    <property type="protein sequence ID" value="TFD50830.1"/>
    <property type="molecule type" value="Genomic_DNA"/>
</dbReference>
<evidence type="ECO:0000313" key="11">
    <source>
        <dbReference type="Proteomes" id="UP000297447"/>
    </source>
</evidence>
<name>A0A4V3IRA6_9MICO</name>
<evidence type="ECO:0000313" key="10">
    <source>
        <dbReference type="EMBL" id="TFD50830.1"/>
    </source>
</evidence>
<feature type="binding site" evidence="8">
    <location>
        <position position="299"/>
    </location>
    <ligand>
        <name>Zn(2+)</name>
        <dbReference type="ChEBI" id="CHEBI:29105"/>
    </ligand>
</feature>
<dbReference type="Gene3D" id="1.10.441.10">
    <property type="entry name" value="Phosphomannose Isomerase, domain 2"/>
    <property type="match status" value="1"/>
</dbReference>
<keyword evidence="6 10" id="KW-0413">Isomerase</keyword>
<accession>A0A4V3IRA6</accession>
<dbReference type="InterPro" id="IPR001250">
    <property type="entry name" value="Man6P_Isoase-1"/>
</dbReference>
<keyword evidence="5 8" id="KW-0862">Zinc</keyword>
<organism evidence="10 11">
    <name type="scientific">Cryobacterium frigoriphilum</name>
    <dbReference type="NCBI Taxonomy" id="1259150"/>
    <lineage>
        <taxon>Bacteria</taxon>
        <taxon>Bacillati</taxon>
        <taxon>Actinomycetota</taxon>
        <taxon>Actinomycetes</taxon>
        <taxon>Micrococcales</taxon>
        <taxon>Microbacteriaceae</taxon>
        <taxon>Cryobacterium</taxon>
    </lineage>
</organism>
<dbReference type="PANTHER" id="PTHR10309">
    <property type="entry name" value="MANNOSE-6-PHOSPHATE ISOMERASE"/>
    <property type="match status" value="1"/>
</dbReference>
<dbReference type="EC" id="5.3.1.8" evidence="3"/>
<feature type="domain" description="Phosphomannose isomerase type I catalytic" evidence="9">
    <location>
        <begin position="5"/>
        <end position="169"/>
    </location>
</feature>
<dbReference type="CDD" id="cd07011">
    <property type="entry name" value="cupin_PMI_type_I_N"/>
    <property type="match status" value="1"/>
</dbReference>
<evidence type="ECO:0000256" key="2">
    <source>
        <dbReference type="ARBA" id="ARBA00010772"/>
    </source>
</evidence>
<dbReference type="AlphaFoldDB" id="A0A4V3IRA6"/>
<dbReference type="GO" id="GO:0009298">
    <property type="term" value="P:GDP-mannose biosynthetic process"/>
    <property type="evidence" value="ECO:0007669"/>
    <property type="project" value="InterPro"/>
</dbReference>
<dbReference type="Gene3D" id="2.60.120.10">
    <property type="entry name" value="Jelly Rolls"/>
    <property type="match status" value="2"/>
</dbReference>
<dbReference type="Proteomes" id="UP000297447">
    <property type="component" value="Unassembled WGS sequence"/>
</dbReference>
<evidence type="ECO:0000256" key="4">
    <source>
        <dbReference type="ARBA" id="ARBA00022723"/>
    </source>
</evidence>
<comment type="catalytic activity">
    <reaction evidence="1">
        <text>D-mannose 6-phosphate = D-fructose 6-phosphate</text>
        <dbReference type="Rhea" id="RHEA:12356"/>
        <dbReference type="ChEBI" id="CHEBI:58735"/>
        <dbReference type="ChEBI" id="CHEBI:61527"/>
        <dbReference type="EC" id="5.3.1.8"/>
    </reaction>
</comment>
<evidence type="ECO:0000256" key="1">
    <source>
        <dbReference type="ARBA" id="ARBA00000757"/>
    </source>
</evidence>
<comment type="caution">
    <text evidence="10">The sequence shown here is derived from an EMBL/GenBank/DDBJ whole genome shotgun (WGS) entry which is preliminary data.</text>
</comment>
<keyword evidence="4 8" id="KW-0479">Metal-binding</keyword>
<dbReference type="Pfam" id="PF20511">
    <property type="entry name" value="PMI_typeI_cat"/>
    <property type="match status" value="1"/>
</dbReference>
<feature type="binding site" evidence="8">
    <location>
        <position position="153"/>
    </location>
    <ligand>
        <name>Zn(2+)</name>
        <dbReference type="ChEBI" id="CHEBI:29105"/>
    </ligand>
</feature>
<dbReference type="InterPro" id="IPR011051">
    <property type="entry name" value="RmlC_Cupin_sf"/>
</dbReference>
<dbReference type="RefSeq" id="WP_134519130.1">
    <property type="nucleotide sequence ID" value="NZ_SOHE01000040.1"/>
</dbReference>
<dbReference type="InterPro" id="IPR014710">
    <property type="entry name" value="RmlC-like_jellyroll"/>
</dbReference>
<evidence type="ECO:0000256" key="5">
    <source>
        <dbReference type="ARBA" id="ARBA00022833"/>
    </source>
</evidence>
<evidence type="ECO:0000259" key="9">
    <source>
        <dbReference type="Pfam" id="PF20511"/>
    </source>
</evidence>
<evidence type="ECO:0000256" key="3">
    <source>
        <dbReference type="ARBA" id="ARBA00011956"/>
    </source>
</evidence>
<keyword evidence="11" id="KW-1185">Reference proteome</keyword>
<feature type="active site" evidence="7">
    <location>
        <position position="318"/>
    </location>
</feature>
<sequence length="464" mass="47799">MFVGITNTPRNYAWGSPTAIATLLGREPSGQPEAELWLGAHAGSPAVITHPERVNGAQNLLEWITADPETALGSALASTAPTDAAGGPETPAEASAAPHLPFLLKLLAAAAPLSLQAHPSTERARAGFALENAAGIPVQAGNRNYRDPFHKPELIFALSENFEALCGFRGLAEIHRIIEELRALDVATEDPQSGAIDALEQHLTAPDPLQNTVDWLLRDGRGGDSGEVAWLVERVVALADHAAFLADGGAVISFATELATVRELAAAYPGDPGIVIALLLNRVTLKRGEALYLPAGNIHAYLSGLGVEIMAASDNVLRGGLTPKHIDIDELLAVLDFVPSPVPRLAPIERAPGVNVYRPGVPDFELVHIQADAPVPAPKAGSDGVASGGAGSADAAGSLTAAVPMRQVTLHGPAIALCTAGGFLVAGAGASVTLKRGESMYVTPDEGTLTFAGAGEVFLATTGA</sequence>
<comment type="similarity">
    <text evidence="2">Belongs to the mannose-6-phosphate isomerase type 1 family.</text>
</comment>
<reference evidence="10 11" key="1">
    <citation type="submission" date="2019-03" db="EMBL/GenBank/DDBJ databases">
        <title>Genomics of glacier-inhabiting Cryobacterium strains.</title>
        <authorList>
            <person name="Liu Q."/>
            <person name="Xin Y.-H."/>
        </authorList>
    </citation>
    <scope>NUCLEOTIDE SEQUENCE [LARGE SCALE GENOMIC DNA]</scope>
    <source>
        <strain evidence="10 11">Hh14</strain>
    </source>
</reference>
<dbReference type="OrthoDB" id="9792649at2"/>
<dbReference type="GO" id="GO:0005975">
    <property type="term" value="P:carbohydrate metabolic process"/>
    <property type="evidence" value="ECO:0007669"/>
    <property type="project" value="InterPro"/>
</dbReference>
<dbReference type="GO" id="GO:0005829">
    <property type="term" value="C:cytosol"/>
    <property type="evidence" value="ECO:0007669"/>
    <property type="project" value="TreeGrafter"/>
</dbReference>
<feature type="binding site" evidence="8">
    <location>
        <position position="116"/>
    </location>
    <ligand>
        <name>Zn(2+)</name>
        <dbReference type="ChEBI" id="CHEBI:29105"/>
    </ligand>
</feature>
<comment type="cofactor">
    <cofactor evidence="8">
        <name>Zn(2+)</name>
        <dbReference type="ChEBI" id="CHEBI:29105"/>
    </cofactor>
    <text evidence="8">Binds 1 zinc ion per subunit.</text>
</comment>
<evidence type="ECO:0000256" key="7">
    <source>
        <dbReference type="PIRSR" id="PIRSR001480-1"/>
    </source>
</evidence>
<dbReference type="InterPro" id="IPR046457">
    <property type="entry name" value="PMI_typeI_cat"/>
</dbReference>
<protein>
    <recommendedName>
        <fullName evidence="3">mannose-6-phosphate isomerase</fullName>
        <ecNumber evidence="3">5.3.1.8</ecNumber>
    </recommendedName>
</protein>
<dbReference type="PRINTS" id="PR00714">
    <property type="entry name" value="MAN6PISMRASE"/>
</dbReference>
<dbReference type="GO" id="GO:0004476">
    <property type="term" value="F:mannose-6-phosphate isomerase activity"/>
    <property type="evidence" value="ECO:0007669"/>
    <property type="project" value="UniProtKB-EC"/>
</dbReference>
<evidence type="ECO:0000256" key="6">
    <source>
        <dbReference type="ARBA" id="ARBA00023235"/>
    </source>
</evidence>